<comment type="caution">
    <text evidence="1">The sequence shown here is derived from an EMBL/GenBank/DDBJ whole genome shotgun (WGS) entry which is preliminary data.</text>
</comment>
<sequence>MNHRISLSRWDLILSPQLTGTPGYFQLDSCLYGKVTHLELTPCDHSQTILATGESTLFLVPLRCKAFPFPWH</sequence>
<dbReference type="EMBL" id="JASPKY010000099">
    <property type="protein sequence ID" value="KAK9737530.1"/>
    <property type="molecule type" value="Genomic_DNA"/>
</dbReference>
<dbReference type="AlphaFoldDB" id="A0AAW1LUZ0"/>
<dbReference type="Proteomes" id="UP001458880">
    <property type="component" value="Unassembled WGS sequence"/>
</dbReference>
<protein>
    <submittedName>
        <fullName evidence="1">Uncharacterized protein</fullName>
    </submittedName>
</protein>
<keyword evidence="2" id="KW-1185">Reference proteome</keyword>
<organism evidence="1 2">
    <name type="scientific">Popillia japonica</name>
    <name type="common">Japanese beetle</name>
    <dbReference type="NCBI Taxonomy" id="7064"/>
    <lineage>
        <taxon>Eukaryota</taxon>
        <taxon>Metazoa</taxon>
        <taxon>Ecdysozoa</taxon>
        <taxon>Arthropoda</taxon>
        <taxon>Hexapoda</taxon>
        <taxon>Insecta</taxon>
        <taxon>Pterygota</taxon>
        <taxon>Neoptera</taxon>
        <taxon>Endopterygota</taxon>
        <taxon>Coleoptera</taxon>
        <taxon>Polyphaga</taxon>
        <taxon>Scarabaeiformia</taxon>
        <taxon>Scarabaeidae</taxon>
        <taxon>Rutelinae</taxon>
        <taxon>Popillia</taxon>
    </lineage>
</organism>
<evidence type="ECO:0000313" key="2">
    <source>
        <dbReference type="Proteomes" id="UP001458880"/>
    </source>
</evidence>
<reference evidence="1 2" key="1">
    <citation type="journal article" date="2024" name="BMC Genomics">
        <title>De novo assembly and annotation of Popillia japonica's genome with initial clues to its potential as an invasive pest.</title>
        <authorList>
            <person name="Cucini C."/>
            <person name="Boschi S."/>
            <person name="Funari R."/>
            <person name="Cardaioli E."/>
            <person name="Iannotti N."/>
            <person name="Marturano G."/>
            <person name="Paoli F."/>
            <person name="Bruttini M."/>
            <person name="Carapelli A."/>
            <person name="Frati F."/>
            <person name="Nardi F."/>
        </authorList>
    </citation>
    <scope>NUCLEOTIDE SEQUENCE [LARGE SCALE GENOMIC DNA]</scope>
    <source>
        <strain evidence="1">DMR45628</strain>
    </source>
</reference>
<gene>
    <name evidence="1" type="ORF">QE152_g10690</name>
</gene>
<accession>A0AAW1LUZ0</accession>
<name>A0AAW1LUZ0_POPJA</name>
<evidence type="ECO:0000313" key="1">
    <source>
        <dbReference type="EMBL" id="KAK9737530.1"/>
    </source>
</evidence>
<proteinExistence type="predicted"/>